<dbReference type="GO" id="GO:0046872">
    <property type="term" value="F:metal ion binding"/>
    <property type="evidence" value="ECO:0007669"/>
    <property type="project" value="UniProtKB-KW"/>
</dbReference>
<evidence type="ECO:0000256" key="1">
    <source>
        <dbReference type="ARBA" id="ARBA00022475"/>
    </source>
</evidence>
<evidence type="ECO:0000256" key="6">
    <source>
        <dbReference type="ARBA" id="ARBA00023211"/>
    </source>
</evidence>
<keyword evidence="1" id="KW-1003">Cell membrane</keyword>
<evidence type="ECO:0000256" key="4">
    <source>
        <dbReference type="ARBA" id="ARBA00022801"/>
    </source>
</evidence>
<evidence type="ECO:0000256" key="5">
    <source>
        <dbReference type="ARBA" id="ARBA00023136"/>
    </source>
</evidence>
<dbReference type="CDD" id="cd07398">
    <property type="entry name" value="MPP_YbbF-LpxH"/>
    <property type="match status" value="1"/>
</dbReference>
<dbReference type="SUPFAM" id="SSF56300">
    <property type="entry name" value="Metallo-dependent phosphatases"/>
    <property type="match status" value="1"/>
</dbReference>
<dbReference type="GO" id="GO:0009245">
    <property type="term" value="P:lipid A biosynthetic process"/>
    <property type="evidence" value="ECO:0007669"/>
    <property type="project" value="TreeGrafter"/>
</dbReference>
<evidence type="ECO:0000259" key="7">
    <source>
        <dbReference type="Pfam" id="PF00149"/>
    </source>
</evidence>
<dbReference type="Gene3D" id="3.60.21.10">
    <property type="match status" value="1"/>
</dbReference>
<keyword evidence="2" id="KW-0997">Cell inner membrane</keyword>
<comment type="caution">
    <text evidence="8">The sequence shown here is derived from an EMBL/GenBank/DDBJ whole genome shotgun (WGS) entry which is preliminary data.</text>
</comment>
<keyword evidence="9" id="KW-1185">Reference proteome</keyword>
<organism evidence="8 9">
    <name type="scientific">Frigoriflavimonas asaccharolytica</name>
    <dbReference type="NCBI Taxonomy" id="2735899"/>
    <lineage>
        <taxon>Bacteria</taxon>
        <taxon>Pseudomonadati</taxon>
        <taxon>Bacteroidota</taxon>
        <taxon>Flavobacteriia</taxon>
        <taxon>Flavobacteriales</taxon>
        <taxon>Weeksellaceae</taxon>
        <taxon>Frigoriflavimonas</taxon>
    </lineage>
</organism>
<evidence type="ECO:0000313" key="8">
    <source>
        <dbReference type="EMBL" id="NRS91941.1"/>
    </source>
</evidence>
<dbReference type="PANTHER" id="PTHR34990:SF1">
    <property type="entry name" value="UDP-2,3-DIACYLGLUCOSAMINE HYDROLASE"/>
    <property type="match status" value="1"/>
</dbReference>
<dbReference type="RefSeq" id="WP_194305155.1">
    <property type="nucleotide sequence ID" value="NZ_JABSNO010000005.1"/>
</dbReference>
<evidence type="ECO:0000313" key="9">
    <source>
        <dbReference type="Proteomes" id="UP000610746"/>
    </source>
</evidence>
<evidence type="ECO:0000256" key="2">
    <source>
        <dbReference type="ARBA" id="ARBA00022519"/>
    </source>
</evidence>
<proteinExistence type="predicted"/>
<reference evidence="8" key="1">
    <citation type="submission" date="2020-05" db="EMBL/GenBank/DDBJ databases">
        <title>Genomic Encyclopedia of Type Strains, Phase IV (KMG-V): Genome sequencing to study the core and pangenomes of soil and plant-associated prokaryotes.</title>
        <authorList>
            <person name="Whitman W."/>
        </authorList>
    </citation>
    <scope>NUCLEOTIDE SEQUENCE</scope>
    <source>
        <strain evidence="8">16F</strain>
    </source>
</reference>
<dbReference type="EC" id="3.6.1.54" evidence="8"/>
<evidence type="ECO:0000256" key="3">
    <source>
        <dbReference type="ARBA" id="ARBA00022723"/>
    </source>
</evidence>
<sequence length="260" mass="30769">MKPNQTIIKLDKNKKIYFASDQHFGAPSVAESKVREEKFIRWLSEIKNDAQVLFLMGDLFDFWHEWNHVIPKGYVRVLGKLAELKDAGIDIYFFVGNHDLWMKSYLEEEIGAKVFFEKQYFEVNEKQFLLAHGDGLGPGDIGYKRMKKLFTNPIAQWFFKWLHPDISMKMALYFSQKNKMISGEEDQEFLGEDKEFLIIYSKEKLKTEKIDFFIYGHRHLPMVLDLENGKAKYINLGDWISYFTYGVFDGENFDLKSFEK</sequence>
<name>A0A8J8G6K2_9FLAO</name>
<protein>
    <submittedName>
        <fullName evidence="8">UDP-2,3-diacylglucosamine hydrolase</fullName>
        <ecNumber evidence="8">3.6.1.54</ecNumber>
    </submittedName>
</protein>
<keyword evidence="5" id="KW-0472">Membrane</keyword>
<dbReference type="GO" id="GO:0008758">
    <property type="term" value="F:UDP-2,3-diacylglucosamine hydrolase activity"/>
    <property type="evidence" value="ECO:0007669"/>
    <property type="project" value="TreeGrafter"/>
</dbReference>
<gene>
    <name evidence="8" type="ORF">HNQ03_001008</name>
</gene>
<dbReference type="InterPro" id="IPR043461">
    <property type="entry name" value="LpxH-like"/>
</dbReference>
<feature type="domain" description="Calcineurin-like phosphoesterase" evidence="7">
    <location>
        <begin position="15"/>
        <end position="220"/>
    </location>
</feature>
<dbReference type="PANTHER" id="PTHR34990">
    <property type="entry name" value="UDP-2,3-DIACYLGLUCOSAMINE HYDROLASE-RELATED"/>
    <property type="match status" value="1"/>
</dbReference>
<dbReference type="InterPro" id="IPR029052">
    <property type="entry name" value="Metallo-depent_PP-like"/>
</dbReference>
<dbReference type="GO" id="GO:0016020">
    <property type="term" value="C:membrane"/>
    <property type="evidence" value="ECO:0007669"/>
    <property type="project" value="GOC"/>
</dbReference>
<accession>A0A8J8G6K2</accession>
<dbReference type="Pfam" id="PF00149">
    <property type="entry name" value="Metallophos"/>
    <property type="match status" value="1"/>
</dbReference>
<dbReference type="EMBL" id="JABSNO010000005">
    <property type="protein sequence ID" value="NRS91941.1"/>
    <property type="molecule type" value="Genomic_DNA"/>
</dbReference>
<dbReference type="Proteomes" id="UP000610746">
    <property type="component" value="Unassembled WGS sequence"/>
</dbReference>
<dbReference type="AlphaFoldDB" id="A0A8J8G6K2"/>
<dbReference type="InterPro" id="IPR004843">
    <property type="entry name" value="Calcineurin-like_PHP"/>
</dbReference>
<keyword evidence="3" id="KW-0479">Metal-binding</keyword>
<keyword evidence="6" id="KW-0464">Manganese</keyword>
<keyword evidence="4 8" id="KW-0378">Hydrolase</keyword>